<sequence>MDLDNKRSTFATGFVIDGRDSKEMVCEFDSSEDDFVKPGANNFHLDVLFSRRKRWTPNGVIRLSVDSDLLENARSRNIPFDNSASLPRGIRRSLPFRR</sequence>
<evidence type="ECO:0000313" key="1">
    <source>
        <dbReference type="EMBL" id="GAA2672180.1"/>
    </source>
</evidence>
<proteinExistence type="predicted"/>
<dbReference type="Proteomes" id="UP001499989">
    <property type="component" value="Unassembled WGS sequence"/>
</dbReference>
<reference evidence="1 2" key="1">
    <citation type="journal article" date="2019" name="Int. J. Syst. Evol. Microbiol.">
        <title>The Global Catalogue of Microorganisms (GCM) 10K type strain sequencing project: providing services to taxonomists for standard genome sequencing and annotation.</title>
        <authorList>
            <consortium name="The Broad Institute Genomics Platform"/>
            <consortium name="The Broad Institute Genome Sequencing Center for Infectious Disease"/>
            <person name="Wu L."/>
            <person name="Ma J."/>
        </authorList>
    </citation>
    <scope>NUCLEOTIDE SEQUENCE [LARGE SCALE GENOMIC DNA]</scope>
    <source>
        <strain evidence="1 2">JCM 4531</strain>
    </source>
</reference>
<protein>
    <submittedName>
        <fullName evidence="1">Uncharacterized protein</fullName>
    </submittedName>
</protein>
<name>A0ABN3SAB9_9ACTN</name>
<keyword evidence="2" id="KW-1185">Reference proteome</keyword>
<dbReference type="EMBL" id="BAAASK010000002">
    <property type="protein sequence ID" value="GAA2672180.1"/>
    <property type="molecule type" value="Genomic_DNA"/>
</dbReference>
<comment type="caution">
    <text evidence="1">The sequence shown here is derived from an EMBL/GenBank/DDBJ whole genome shotgun (WGS) entry which is preliminary data.</text>
</comment>
<evidence type="ECO:0000313" key="2">
    <source>
        <dbReference type="Proteomes" id="UP001499989"/>
    </source>
</evidence>
<accession>A0ABN3SAB9</accession>
<organism evidence="1 2">
    <name type="scientific">Streptomyces violaceolatus</name>
    <dbReference type="NCBI Taxonomy" id="67378"/>
    <lineage>
        <taxon>Bacteria</taxon>
        <taxon>Bacillati</taxon>
        <taxon>Actinomycetota</taxon>
        <taxon>Actinomycetes</taxon>
        <taxon>Kitasatosporales</taxon>
        <taxon>Streptomycetaceae</taxon>
        <taxon>Streptomyces</taxon>
        <taxon>Streptomyces violaceoruber group</taxon>
    </lineage>
</organism>
<gene>
    <name evidence="1" type="ORF">GCM10010310_12310</name>
</gene>